<sequence length="224" mass="26401">MQKHEKKLKKIQYDHDDKEYIVINKCPHCNLDIHPTTENTYLFENNSFKLSVISLTCPSCKKDYFIFNDDRLEATTNQKFLISIPKYSFNESSLINNTSNKFQNLYTQSTNCELLGYYDLAFFGYIKSLEILLKDIAILEHPDSEDIILFCNVIACLEQFHSTNIHLFSKKLLEVLKNDYLHYQKNADFYAYSELVKDCIDYFLLYLELLLKTLTLNETKKTSD</sequence>
<reference evidence="1 2" key="1">
    <citation type="submission" date="2018-06" db="EMBL/GenBank/DDBJ databases">
        <title>Genomic Encyclopedia of Archaeal and Bacterial Type Strains, Phase II (KMG-II): from individual species to whole genera.</title>
        <authorList>
            <person name="Goeker M."/>
        </authorList>
    </citation>
    <scope>NUCLEOTIDE SEQUENCE [LARGE SCALE GENOMIC DNA]</scope>
    <source>
        <strain evidence="1 2">KACC 16626</strain>
    </source>
</reference>
<gene>
    <name evidence="1" type="ORF">BJ095_10855</name>
</gene>
<keyword evidence="2" id="KW-1185">Reference proteome</keyword>
<organism evidence="1 2">
    <name type="scientific">Ureibacillus chungkukjangi</name>
    <dbReference type="NCBI Taxonomy" id="1202712"/>
    <lineage>
        <taxon>Bacteria</taxon>
        <taxon>Bacillati</taxon>
        <taxon>Bacillota</taxon>
        <taxon>Bacilli</taxon>
        <taxon>Bacillales</taxon>
        <taxon>Caryophanaceae</taxon>
        <taxon>Ureibacillus</taxon>
    </lineage>
</organism>
<comment type="caution">
    <text evidence="1">The sequence shown here is derived from an EMBL/GenBank/DDBJ whole genome shotgun (WGS) entry which is preliminary data.</text>
</comment>
<evidence type="ECO:0000313" key="2">
    <source>
        <dbReference type="Proteomes" id="UP000247416"/>
    </source>
</evidence>
<dbReference type="Proteomes" id="UP000247416">
    <property type="component" value="Unassembled WGS sequence"/>
</dbReference>
<dbReference type="AlphaFoldDB" id="A0A318TPP9"/>
<dbReference type="EMBL" id="QJTJ01000008">
    <property type="protein sequence ID" value="PYF06634.1"/>
    <property type="molecule type" value="Genomic_DNA"/>
</dbReference>
<dbReference type="RefSeq" id="WP_107934729.1">
    <property type="nucleotide sequence ID" value="NZ_CP085009.1"/>
</dbReference>
<protein>
    <submittedName>
        <fullName evidence="1">Uncharacterized protein</fullName>
    </submittedName>
</protein>
<accession>A0A318TPP9</accession>
<dbReference type="OrthoDB" id="1092260at2"/>
<evidence type="ECO:0000313" key="1">
    <source>
        <dbReference type="EMBL" id="PYF06634.1"/>
    </source>
</evidence>
<name>A0A318TPP9_9BACL</name>
<proteinExistence type="predicted"/>